<dbReference type="HOGENOM" id="CLU_1054575_0_0_1"/>
<feature type="region of interest" description="Disordered" evidence="1">
    <location>
        <begin position="1"/>
        <end position="38"/>
    </location>
</feature>
<dbReference type="Proteomes" id="UP000008068">
    <property type="component" value="Unassembled WGS sequence"/>
</dbReference>
<keyword evidence="3" id="KW-1185">Reference proteome</keyword>
<dbReference type="AlphaFoldDB" id="G0P3S1"/>
<proteinExistence type="predicted"/>
<sequence>MSSRFQESSSRGKKRAITSNDIPTYTVATPTGTPATLSSLTKTEAPLYKKPMYSQNQMMTPSAVAMRPSMIPSPTSVVPNNLTPSAGGTIGFQNKPFSKLPMSMNPNTTTPSSFTPTPSGPPFGRHNNFQNQMMTPSSMAVPPSMTSTYMSQPHWESAGFQNPMMAQRTMTPPHMITPPAHDISMNENYNPYGNRNAPQMGAIPMPPPAQWNTMPVANNLQNFAPFGNTNSMQQMNYDFQQFTDSNGAGASSQQNWFGANYRFQ</sequence>
<dbReference type="EMBL" id="GL380051">
    <property type="protein sequence ID" value="EGT44321.1"/>
    <property type="molecule type" value="Genomic_DNA"/>
</dbReference>
<feature type="compositionally biased region" description="Polar residues" evidence="1">
    <location>
        <begin position="17"/>
        <end position="38"/>
    </location>
</feature>
<dbReference type="InParanoid" id="G0P3S1"/>
<name>G0P3S1_CAEBE</name>
<evidence type="ECO:0000256" key="1">
    <source>
        <dbReference type="SAM" id="MobiDB-lite"/>
    </source>
</evidence>
<reference evidence="3" key="1">
    <citation type="submission" date="2011-07" db="EMBL/GenBank/DDBJ databases">
        <authorList>
            <consortium name="Caenorhabditis brenneri Sequencing and Analysis Consortium"/>
            <person name="Wilson R.K."/>
        </authorList>
    </citation>
    <scope>NUCLEOTIDE SEQUENCE [LARGE SCALE GENOMIC DNA]</scope>
    <source>
        <strain evidence="3">PB2801</strain>
    </source>
</reference>
<protein>
    <submittedName>
        <fullName evidence="2">Uncharacterized protein</fullName>
    </submittedName>
</protein>
<evidence type="ECO:0000313" key="3">
    <source>
        <dbReference type="Proteomes" id="UP000008068"/>
    </source>
</evidence>
<evidence type="ECO:0000313" key="2">
    <source>
        <dbReference type="EMBL" id="EGT44321.1"/>
    </source>
</evidence>
<organism evidence="3">
    <name type="scientific">Caenorhabditis brenneri</name>
    <name type="common">Nematode worm</name>
    <dbReference type="NCBI Taxonomy" id="135651"/>
    <lineage>
        <taxon>Eukaryota</taxon>
        <taxon>Metazoa</taxon>
        <taxon>Ecdysozoa</taxon>
        <taxon>Nematoda</taxon>
        <taxon>Chromadorea</taxon>
        <taxon>Rhabditida</taxon>
        <taxon>Rhabditina</taxon>
        <taxon>Rhabditomorpha</taxon>
        <taxon>Rhabditoidea</taxon>
        <taxon>Rhabditidae</taxon>
        <taxon>Peloderinae</taxon>
        <taxon>Caenorhabditis</taxon>
    </lineage>
</organism>
<accession>G0P3S1</accession>
<gene>
    <name evidence="2" type="ORF">CAEBREN_06191</name>
</gene>